<gene>
    <name evidence="2" type="ORF">SMN809_LOCUS55702</name>
</gene>
<feature type="region of interest" description="Disordered" evidence="1">
    <location>
        <begin position="1"/>
        <end position="54"/>
    </location>
</feature>
<evidence type="ECO:0000256" key="1">
    <source>
        <dbReference type="SAM" id="MobiDB-lite"/>
    </source>
</evidence>
<dbReference type="AlphaFoldDB" id="A0A8S3D6N9"/>
<feature type="compositionally biased region" description="Basic residues" evidence="1">
    <location>
        <begin position="26"/>
        <end position="36"/>
    </location>
</feature>
<sequence>DDVDDQVSSVKQASLPADSDEDDNRNKKKNKGKKNNKQVNDLDDKASSKQGTIV</sequence>
<protein>
    <submittedName>
        <fullName evidence="2">Uncharacterized protein</fullName>
    </submittedName>
</protein>
<name>A0A8S3D6N9_9BILA</name>
<feature type="compositionally biased region" description="Low complexity" evidence="1">
    <location>
        <begin position="1"/>
        <end position="10"/>
    </location>
</feature>
<comment type="caution">
    <text evidence="2">The sequence shown here is derived from an EMBL/GenBank/DDBJ whole genome shotgun (WGS) entry which is preliminary data.</text>
</comment>
<proteinExistence type="predicted"/>
<organism evidence="2 3">
    <name type="scientific">Rotaria magnacalcarata</name>
    <dbReference type="NCBI Taxonomy" id="392030"/>
    <lineage>
        <taxon>Eukaryota</taxon>
        <taxon>Metazoa</taxon>
        <taxon>Spiralia</taxon>
        <taxon>Gnathifera</taxon>
        <taxon>Rotifera</taxon>
        <taxon>Eurotatoria</taxon>
        <taxon>Bdelloidea</taxon>
        <taxon>Philodinida</taxon>
        <taxon>Philodinidae</taxon>
        <taxon>Rotaria</taxon>
    </lineage>
</organism>
<dbReference type="EMBL" id="CAJOBI010197423">
    <property type="protein sequence ID" value="CAF4980674.1"/>
    <property type="molecule type" value="Genomic_DNA"/>
</dbReference>
<reference evidence="2" key="1">
    <citation type="submission" date="2021-02" db="EMBL/GenBank/DDBJ databases">
        <authorList>
            <person name="Nowell W R."/>
        </authorList>
    </citation>
    <scope>NUCLEOTIDE SEQUENCE</scope>
</reference>
<accession>A0A8S3D6N9</accession>
<feature type="non-terminal residue" evidence="2">
    <location>
        <position position="1"/>
    </location>
</feature>
<evidence type="ECO:0000313" key="2">
    <source>
        <dbReference type="EMBL" id="CAF4980674.1"/>
    </source>
</evidence>
<dbReference type="Proteomes" id="UP000676336">
    <property type="component" value="Unassembled WGS sequence"/>
</dbReference>
<evidence type="ECO:0000313" key="3">
    <source>
        <dbReference type="Proteomes" id="UP000676336"/>
    </source>
</evidence>